<protein>
    <submittedName>
        <fullName evidence="2">Uncharacterized protein</fullName>
    </submittedName>
</protein>
<name>A0A194S7I4_RHOGW</name>
<feature type="compositionally biased region" description="Basic and acidic residues" evidence="1">
    <location>
        <begin position="72"/>
        <end position="84"/>
    </location>
</feature>
<dbReference type="EMBL" id="KQ474075">
    <property type="protein sequence ID" value="KPV76693.1"/>
    <property type="molecule type" value="Genomic_DNA"/>
</dbReference>
<evidence type="ECO:0000256" key="1">
    <source>
        <dbReference type="SAM" id="MobiDB-lite"/>
    </source>
</evidence>
<organism evidence="2 3">
    <name type="scientific">Rhodotorula graminis (strain WP1)</name>
    <dbReference type="NCBI Taxonomy" id="578459"/>
    <lineage>
        <taxon>Eukaryota</taxon>
        <taxon>Fungi</taxon>
        <taxon>Dikarya</taxon>
        <taxon>Basidiomycota</taxon>
        <taxon>Pucciniomycotina</taxon>
        <taxon>Microbotryomycetes</taxon>
        <taxon>Sporidiobolales</taxon>
        <taxon>Sporidiobolaceae</taxon>
        <taxon>Rhodotorula</taxon>
    </lineage>
</organism>
<feature type="compositionally biased region" description="Basic and acidic residues" evidence="1">
    <location>
        <begin position="112"/>
        <end position="137"/>
    </location>
</feature>
<dbReference type="RefSeq" id="XP_018272742.1">
    <property type="nucleotide sequence ID" value="XM_018415972.1"/>
</dbReference>
<evidence type="ECO:0000313" key="2">
    <source>
        <dbReference type="EMBL" id="KPV76693.1"/>
    </source>
</evidence>
<sequence>MDPSSIVSMSRVDGTSKERPPQRTRSERKAFSQLRRDERARAVESLKQRDILEREKREKERIRNGGDPNDAFEPKTRHALRDKILNVFKSSSSGEPATKGTKKQLDEAAWQQEERDRDSERDHVGEWLAGVDERGGV</sequence>
<evidence type="ECO:0000313" key="3">
    <source>
        <dbReference type="Proteomes" id="UP000053890"/>
    </source>
</evidence>
<gene>
    <name evidence="2" type="ORF">RHOBADRAFT_51697</name>
</gene>
<feature type="region of interest" description="Disordered" evidence="1">
    <location>
        <begin position="1"/>
        <end position="137"/>
    </location>
</feature>
<keyword evidence="3" id="KW-1185">Reference proteome</keyword>
<dbReference type="Proteomes" id="UP000053890">
    <property type="component" value="Unassembled WGS sequence"/>
</dbReference>
<reference evidence="2 3" key="1">
    <citation type="journal article" date="2015" name="Front. Microbiol.">
        <title>Genome sequence of the plant growth promoting endophytic yeast Rhodotorula graminis WP1.</title>
        <authorList>
            <person name="Firrincieli A."/>
            <person name="Otillar R."/>
            <person name="Salamov A."/>
            <person name="Schmutz J."/>
            <person name="Khan Z."/>
            <person name="Redman R.S."/>
            <person name="Fleck N.D."/>
            <person name="Lindquist E."/>
            <person name="Grigoriev I.V."/>
            <person name="Doty S.L."/>
        </authorList>
    </citation>
    <scope>NUCLEOTIDE SEQUENCE [LARGE SCALE GENOMIC DNA]</scope>
    <source>
        <strain evidence="2 3">WP1</strain>
    </source>
</reference>
<dbReference type="GeneID" id="28976420"/>
<feature type="compositionally biased region" description="Basic and acidic residues" evidence="1">
    <location>
        <begin position="14"/>
        <end position="64"/>
    </location>
</feature>
<proteinExistence type="predicted"/>
<accession>A0A194S7I4</accession>
<dbReference type="AlphaFoldDB" id="A0A194S7I4"/>